<dbReference type="Proteomes" id="UP000603708">
    <property type="component" value="Unassembled WGS sequence"/>
</dbReference>
<evidence type="ECO:0000313" key="2">
    <source>
        <dbReference type="EMBL" id="GHH70744.1"/>
    </source>
</evidence>
<gene>
    <name evidence="2" type="ORF">GCM10018793_05250</name>
</gene>
<feature type="region of interest" description="Disordered" evidence="1">
    <location>
        <begin position="1"/>
        <end position="49"/>
    </location>
</feature>
<sequence length="49" mass="4880">MAPVVGGRLVDGADAPPKRVPAGPEGNEACVGMAGPPVHRSARPHRIAG</sequence>
<evidence type="ECO:0000313" key="3">
    <source>
        <dbReference type="Proteomes" id="UP000603708"/>
    </source>
</evidence>
<keyword evidence="3" id="KW-1185">Reference proteome</keyword>
<evidence type="ECO:0000256" key="1">
    <source>
        <dbReference type="SAM" id="MobiDB-lite"/>
    </source>
</evidence>
<reference evidence="2" key="1">
    <citation type="journal article" date="2014" name="Int. J. Syst. Evol. Microbiol.">
        <title>Complete genome sequence of Corynebacterium casei LMG S-19264T (=DSM 44701T), isolated from a smear-ripened cheese.</title>
        <authorList>
            <consortium name="US DOE Joint Genome Institute (JGI-PGF)"/>
            <person name="Walter F."/>
            <person name="Albersmeier A."/>
            <person name="Kalinowski J."/>
            <person name="Ruckert C."/>
        </authorList>
    </citation>
    <scope>NUCLEOTIDE SEQUENCE</scope>
    <source>
        <strain evidence="2">JCM 5069</strain>
    </source>
</reference>
<dbReference type="AlphaFoldDB" id="A0A919FS70"/>
<accession>A0A919FS70</accession>
<dbReference type="EMBL" id="BNCD01000001">
    <property type="protein sequence ID" value="GHH70744.1"/>
    <property type="molecule type" value="Genomic_DNA"/>
</dbReference>
<protein>
    <submittedName>
        <fullName evidence="2">Uncharacterized protein</fullName>
    </submittedName>
</protein>
<name>A0A919FS70_9ACTN</name>
<proteinExistence type="predicted"/>
<organism evidence="2 3">
    <name type="scientific">Streptomyces sulfonofaciens</name>
    <dbReference type="NCBI Taxonomy" id="68272"/>
    <lineage>
        <taxon>Bacteria</taxon>
        <taxon>Bacillati</taxon>
        <taxon>Actinomycetota</taxon>
        <taxon>Actinomycetes</taxon>
        <taxon>Kitasatosporales</taxon>
        <taxon>Streptomycetaceae</taxon>
        <taxon>Streptomyces</taxon>
    </lineage>
</organism>
<comment type="caution">
    <text evidence="2">The sequence shown here is derived from an EMBL/GenBank/DDBJ whole genome shotgun (WGS) entry which is preliminary data.</text>
</comment>
<feature type="compositionally biased region" description="Basic residues" evidence="1">
    <location>
        <begin position="40"/>
        <end position="49"/>
    </location>
</feature>
<reference evidence="2" key="2">
    <citation type="submission" date="2020-09" db="EMBL/GenBank/DDBJ databases">
        <authorList>
            <person name="Sun Q."/>
            <person name="Ohkuma M."/>
        </authorList>
    </citation>
    <scope>NUCLEOTIDE SEQUENCE</scope>
    <source>
        <strain evidence="2">JCM 5069</strain>
    </source>
</reference>